<feature type="compositionally biased region" description="Low complexity" evidence="9">
    <location>
        <begin position="678"/>
        <end position="698"/>
    </location>
</feature>
<organism evidence="11 12">
    <name type="scientific">Sphagnum troendelagicum</name>
    <dbReference type="NCBI Taxonomy" id="128251"/>
    <lineage>
        <taxon>Eukaryota</taxon>
        <taxon>Viridiplantae</taxon>
        <taxon>Streptophyta</taxon>
        <taxon>Embryophyta</taxon>
        <taxon>Bryophyta</taxon>
        <taxon>Sphagnophytina</taxon>
        <taxon>Sphagnopsida</taxon>
        <taxon>Sphagnales</taxon>
        <taxon>Sphagnaceae</taxon>
        <taxon>Sphagnum</taxon>
    </lineage>
</organism>
<evidence type="ECO:0000313" key="12">
    <source>
        <dbReference type="Proteomes" id="UP001497512"/>
    </source>
</evidence>
<sequence length="918" mass="96878">MDEGMDPRRGPPLMAGSHWPPTDVSYQSGSSSRLIRMDETGESSAGEHRVCSQDYGKYPESSRPPIHKPAQASSKLVATRSSGARRMQRAQQGPWNALHIFPEGLNDPALESTGMDGEPNIVMGLSTQLVSDEGVMHSGQEQADIEYGLLWGRGDDSSLDILAARGPVLGGGATEHFPGRTGGHITEHVGTWSGISGGPSLGIRQAQAGAGVAYPGGSSCSINERQVDDIGGSTSVKSLNSFYREHQDFLNGCRNGVSARGADHASGSLTFNNLYVDPTNYKDEVNFQASTSNYAHSAQMEAFWAPASSHHAMLDTHAARKSNGGHFATETHSLRSNVPESTSENGTIGSGNVTSSSRSSACKRKSCNPVVAAGSSSQSGSLHRGGFWESYDGRGVGGNGLRRSNTGIAGCTSTSDGASTSSSAEATFMGLGAGPFVGAGMLEDPQSQYSNPGSETESLPEALNEGRAGKSAVHSSTAGGISQRSTRAGPKGVVSMEAGAVQSPPSFSRTVRRAVPGLSPENWGSWRTPLTDSSMDVDGGISATNLLVHQRPAPLHNGSPVVGGRIGASASPRHNEIIFRSTGLGEEPALQYMGNSARSLATHVSSASQLGPAVAAESRLRDHSINYHSLESMSLTGPFPLNPVFPMMQATANSAAPSSQAPLRPPPYPTILRSRLQGSSAHTSLPSSSSSGTAPSHLVHAPPFNPSVPSIDSLPLAASLLQGAMLPRSSAPGLHEREFSAVAESLLGMPFRGLHMSAGDGAHQPRLVAEGLAEILLALERVERYQDLTYEQLVMLEATLLFGGMGLHDQHSDLRLDVDNMSYEELLALEERIGNVSTGVTFEVIDQRLKRSQYSSIDAVVDHFSEECDIKCSICQEEYVEGDELGKIDCGHGYHSLCIQQWLLLKNQCPICKAAAFS</sequence>
<evidence type="ECO:0000256" key="4">
    <source>
        <dbReference type="ARBA" id="ARBA00022723"/>
    </source>
</evidence>
<feature type="region of interest" description="Disordered" evidence="9">
    <location>
        <begin position="652"/>
        <end position="701"/>
    </location>
</feature>
<proteinExistence type="predicted"/>
<dbReference type="PANTHER" id="PTHR22937:SF65">
    <property type="entry name" value="E3 UBIQUITIN-PROTEIN LIGASE ARK2C"/>
    <property type="match status" value="1"/>
</dbReference>
<feature type="region of interest" description="Disordered" evidence="9">
    <location>
        <begin position="439"/>
        <end position="492"/>
    </location>
</feature>
<feature type="domain" description="RING-type" evidence="10">
    <location>
        <begin position="872"/>
        <end position="913"/>
    </location>
</feature>
<dbReference type="InterPro" id="IPR013083">
    <property type="entry name" value="Znf_RING/FYVE/PHD"/>
</dbReference>
<feature type="compositionally biased region" description="Basic and acidic residues" evidence="9">
    <location>
        <begin position="35"/>
        <end position="51"/>
    </location>
</feature>
<keyword evidence="3" id="KW-0808">Transferase</keyword>
<keyword evidence="7" id="KW-0862">Zinc</keyword>
<dbReference type="Gene3D" id="3.30.40.10">
    <property type="entry name" value="Zinc/RING finger domain, C3HC4 (zinc finger)"/>
    <property type="match status" value="1"/>
</dbReference>
<evidence type="ECO:0000256" key="2">
    <source>
        <dbReference type="ARBA" id="ARBA00012483"/>
    </source>
</evidence>
<feature type="compositionally biased region" description="Polar residues" evidence="9">
    <location>
        <begin position="652"/>
        <end position="661"/>
    </location>
</feature>
<protein>
    <recommendedName>
        <fullName evidence="2">RING-type E3 ubiquitin transferase</fullName>
        <ecNumber evidence="2">2.3.2.27</ecNumber>
    </recommendedName>
</protein>
<keyword evidence="6" id="KW-0833">Ubl conjugation pathway</keyword>
<evidence type="ECO:0000256" key="7">
    <source>
        <dbReference type="ARBA" id="ARBA00022833"/>
    </source>
</evidence>
<dbReference type="SMART" id="SM00184">
    <property type="entry name" value="RING"/>
    <property type="match status" value="1"/>
</dbReference>
<dbReference type="PANTHER" id="PTHR22937">
    <property type="entry name" value="E3 UBIQUITIN-PROTEIN LIGASE RNF165"/>
    <property type="match status" value="1"/>
</dbReference>
<reference evidence="11 12" key="1">
    <citation type="submission" date="2024-02" db="EMBL/GenBank/DDBJ databases">
        <authorList>
            <consortium name="ELIXIR-Norway"/>
            <consortium name="Elixir Norway"/>
        </authorList>
    </citation>
    <scope>NUCLEOTIDE SEQUENCE [LARGE SCALE GENOMIC DNA]</scope>
</reference>
<evidence type="ECO:0000313" key="11">
    <source>
        <dbReference type="EMBL" id="CAK9189810.1"/>
    </source>
</evidence>
<comment type="catalytic activity">
    <reaction evidence="1">
        <text>S-ubiquitinyl-[E2 ubiquitin-conjugating enzyme]-L-cysteine + [acceptor protein]-L-lysine = [E2 ubiquitin-conjugating enzyme]-L-cysteine + N(6)-ubiquitinyl-[acceptor protein]-L-lysine.</text>
        <dbReference type="EC" id="2.3.2.27"/>
    </reaction>
</comment>
<dbReference type="EMBL" id="OZ019893">
    <property type="protein sequence ID" value="CAK9189810.1"/>
    <property type="molecule type" value="Genomic_DNA"/>
</dbReference>
<dbReference type="PROSITE" id="PS50089">
    <property type="entry name" value="ZF_RING_2"/>
    <property type="match status" value="1"/>
</dbReference>
<dbReference type="EC" id="2.3.2.27" evidence="2"/>
<keyword evidence="12" id="KW-1185">Reference proteome</keyword>
<keyword evidence="4" id="KW-0479">Metal-binding</keyword>
<feature type="region of interest" description="Disordered" evidence="9">
    <location>
        <begin position="334"/>
        <end position="361"/>
    </location>
</feature>
<dbReference type="InterPro" id="IPR045191">
    <property type="entry name" value="MBR1/2-like"/>
</dbReference>
<feature type="compositionally biased region" description="Polar residues" evidence="9">
    <location>
        <begin position="473"/>
        <end position="486"/>
    </location>
</feature>
<evidence type="ECO:0000256" key="8">
    <source>
        <dbReference type="PROSITE-ProRule" id="PRU00175"/>
    </source>
</evidence>
<dbReference type="InterPro" id="IPR001841">
    <property type="entry name" value="Znf_RING"/>
</dbReference>
<gene>
    <name evidence="11" type="ORF">CSSPTR1EN2_LOCUS461</name>
</gene>
<keyword evidence="5 8" id="KW-0863">Zinc-finger</keyword>
<evidence type="ECO:0000256" key="9">
    <source>
        <dbReference type="SAM" id="MobiDB-lite"/>
    </source>
</evidence>
<dbReference type="SUPFAM" id="SSF57850">
    <property type="entry name" value="RING/U-box"/>
    <property type="match status" value="1"/>
</dbReference>
<accession>A0ABP0T8G3</accession>
<evidence type="ECO:0000256" key="1">
    <source>
        <dbReference type="ARBA" id="ARBA00000900"/>
    </source>
</evidence>
<dbReference type="Pfam" id="PF13639">
    <property type="entry name" value="zf-RING_2"/>
    <property type="match status" value="1"/>
</dbReference>
<evidence type="ECO:0000256" key="6">
    <source>
        <dbReference type="ARBA" id="ARBA00022786"/>
    </source>
</evidence>
<feature type="compositionally biased region" description="Polar residues" evidence="9">
    <location>
        <begin position="24"/>
        <end position="33"/>
    </location>
</feature>
<evidence type="ECO:0000259" key="10">
    <source>
        <dbReference type="PROSITE" id="PS50089"/>
    </source>
</evidence>
<feature type="compositionally biased region" description="Polar residues" evidence="9">
    <location>
        <begin position="334"/>
        <end position="354"/>
    </location>
</feature>
<feature type="compositionally biased region" description="Polar residues" evidence="9">
    <location>
        <begin position="445"/>
        <end position="457"/>
    </location>
</feature>
<dbReference type="Proteomes" id="UP001497512">
    <property type="component" value="Chromosome 1"/>
</dbReference>
<name>A0ABP0T8G3_9BRYO</name>
<evidence type="ECO:0000256" key="3">
    <source>
        <dbReference type="ARBA" id="ARBA00022679"/>
    </source>
</evidence>
<evidence type="ECO:0000256" key="5">
    <source>
        <dbReference type="ARBA" id="ARBA00022771"/>
    </source>
</evidence>
<feature type="region of interest" description="Disordered" evidence="9">
    <location>
        <begin position="1"/>
        <end position="73"/>
    </location>
</feature>